<dbReference type="InterPro" id="IPR023606">
    <property type="entry name" value="CoA-Trfase_III_dom_1_sf"/>
</dbReference>
<dbReference type="GO" id="GO:0033877">
    <property type="term" value="F:succinyl-CoA:(R)-benzylsuccinate CoA-transferase activity"/>
    <property type="evidence" value="ECO:0007669"/>
    <property type="project" value="UniProtKB-EC"/>
</dbReference>
<reference evidence="2 3" key="1">
    <citation type="submission" date="2016-06" db="EMBL/GenBank/DDBJ databases">
        <title>Genome sequence of halotolerant plant growth promoting strain of Halomonas elongata HEK1 isolated from salterns of Rann of Kutch, Gujarat, India.</title>
        <authorList>
            <person name="Gaba S."/>
            <person name="Singh R.N."/>
            <person name="Abrol S."/>
            <person name="Kaushik R."/>
            <person name="Saxena A.K."/>
        </authorList>
    </citation>
    <scope>NUCLEOTIDE SEQUENCE [LARGE SCALE GENOMIC DNA]</scope>
    <source>
        <strain evidence="2 3">HEK1</strain>
    </source>
</reference>
<dbReference type="PANTHER" id="PTHR48207">
    <property type="entry name" value="SUCCINATE--HYDROXYMETHYLGLUTARATE COA-TRANSFERASE"/>
    <property type="match status" value="1"/>
</dbReference>
<dbReference type="PANTHER" id="PTHR48207:SF3">
    <property type="entry name" value="SUCCINATE--HYDROXYMETHYLGLUTARATE COA-TRANSFERASE"/>
    <property type="match status" value="1"/>
</dbReference>
<dbReference type="InterPro" id="IPR050483">
    <property type="entry name" value="CoA-transferase_III_domain"/>
</dbReference>
<organism evidence="2 3">
    <name type="scientific">Halomonas elongata</name>
    <dbReference type="NCBI Taxonomy" id="2746"/>
    <lineage>
        <taxon>Bacteria</taxon>
        <taxon>Pseudomonadati</taxon>
        <taxon>Pseudomonadota</taxon>
        <taxon>Gammaproteobacteria</taxon>
        <taxon>Oceanospirillales</taxon>
        <taxon>Halomonadaceae</taxon>
        <taxon>Halomonas</taxon>
    </lineage>
</organism>
<evidence type="ECO:0000313" key="2">
    <source>
        <dbReference type="EMBL" id="OBX37896.1"/>
    </source>
</evidence>
<protein>
    <submittedName>
        <fullName evidence="2">Succinyl-CoA:(R)-benzylsuccinate CoA-transferase subunit BbsF</fullName>
        <ecNumber evidence="2">2.8.3.15</ecNumber>
    </submittedName>
</protein>
<dbReference type="EC" id="2.8.3.15" evidence="2"/>
<accession>A0A1B8P6K0</accession>
<evidence type="ECO:0000256" key="1">
    <source>
        <dbReference type="ARBA" id="ARBA00022679"/>
    </source>
</evidence>
<dbReference type="Pfam" id="PF02515">
    <property type="entry name" value="CoA_transf_3"/>
    <property type="match status" value="1"/>
</dbReference>
<dbReference type="EMBL" id="MAJD01000001">
    <property type="protein sequence ID" value="OBX37896.1"/>
    <property type="molecule type" value="Genomic_DNA"/>
</dbReference>
<name>A0A1B8P6K0_HALEL</name>
<comment type="caution">
    <text evidence="2">The sequence shown here is derived from an EMBL/GenBank/DDBJ whole genome shotgun (WGS) entry which is preliminary data.</text>
</comment>
<gene>
    <name evidence="2" type="primary">bbsF</name>
    <name evidence="2" type="ORF">A8U91_02275</name>
</gene>
<dbReference type="Gene3D" id="3.40.50.10540">
    <property type="entry name" value="Crotonobetainyl-coa:carnitine coa-transferase, domain 1"/>
    <property type="match status" value="1"/>
</dbReference>
<sequence length="247" mass="27137">MSVNGEEGGDPLRIGLPVVDLVTGLNAVIGISLALHDRQRSGEGQFVEASLYDAGLSLMHPHFPNVFYGGPEPQRTGNAHPNIVPYSVFRTGTDPLFLAVGNNTQFARLCEELDCPALKDDPRFINNVDRRAHREALKEELEAAMADQDGQALAERLIRRGVPSGPVLETSQVLAHPHTEHRQMIVRMGDYQGTGSPIKLGRTPADYRLPPPRFSQHTSDILEELGVQNAEVKRLRDTGVLPSDRRG</sequence>
<dbReference type="InterPro" id="IPR044855">
    <property type="entry name" value="CoA-Trfase_III_dom3_sf"/>
</dbReference>
<dbReference type="InterPro" id="IPR003673">
    <property type="entry name" value="CoA-Trfase_fam_III"/>
</dbReference>
<dbReference type="Proteomes" id="UP000092504">
    <property type="component" value="Unassembled WGS sequence"/>
</dbReference>
<dbReference type="SUPFAM" id="SSF89796">
    <property type="entry name" value="CoA-transferase family III (CaiB/BaiF)"/>
    <property type="match status" value="1"/>
</dbReference>
<proteinExistence type="predicted"/>
<keyword evidence="1 2" id="KW-0808">Transferase</keyword>
<dbReference type="Gene3D" id="3.30.1540.10">
    <property type="entry name" value="formyl-coa transferase, domain 3"/>
    <property type="match status" value="1"/>
</dbReference>
<evidence type="ECO:0000313" key="3">
    <source>
        <dbReference type="Proteomes" id="UP000092504"/>
    </source>
</evidence>
<dbReference type="AlphaFoldDB" id="A0A1B8P6K0"/>